<accession>A0AA37Q892</accession>
<name>A0AA37Q892_9BACT</name>
<evidence type="ECO:0000256" key="3">
    <source>
        <dbReference type="SAM" id="SignalP"/>
    </source>
</evidence>
<feature type="chain" id="PRO_5041354946" description="AB hydrolase-1 domain-containing protein" evidence="3">
    <location>
        <begin position="20"/>
        <end position="303"/>
    </location>
</feature>
<dbReference type="InterPro" id="IPR050261">
    <property type="entry name" value="FrsA_esterase"/>
</dbReference>
<dbReference type="GO" id="GO:0052689">
    <property type="term" value="F:carboxylic ester hydrolase activity"/>
    <property type="evidence" value="ECO:0007669"/>
    <property type="project" value="UniProtKB-ARBA"/>
</dbReference>
<proteinExistence type="inferred from homology"/>
<dbReference type="EMBL" id="BRXS01000009">
    <property type="protein sequence ID" value="GLC28400.1"/>
    <property type="molecule type" value="Genomic_DNA"/>
</dbReference>
<dbReference type="InterPro" id="IPR029058">
    <property type="entry name" value="AB_hydrolase_fold"/>
</dbReference>
<dbReference type="Proteomes" id="UP001161325">
    <property type="component" value="Unassembled WGS sequence"/>
</dbReference>
<organism evidence="5 6">
    <name type="scientific">Roseisolibacter agri</name>
    <dbReference type="NCBI Taxonomy" id="2014610"/>
    <lineage>
        <taxon>Bacteria</taxon>
        <taxon>Pseudomonadati</taxon>
        <taxon>Gemmatimonadota</taxon>
        <taxon>Gemmatimonadia</taxon>
        <taxon>Gemmatimonadales</taxon>
        <taxon>Gemmatimonadaceae</taxon>
        <taxon>Roseisolibacter</taxon>
    </lineage>
</organism>
<evidence type="ECO:0000259" key="4">
    <source>
        <dbReference type="Pfam" id="PF12697"/>
    </source>
</evidence>
<dbReference type="AlphaFoldDB" id="A0AA37Q892"/>
<gene>
    <name evidence="5" type="ORF">rosag_49130</name>
</gene>
<evidence type="ECO:0000256" key="2">
    <source>
        <dbReference type="ARBA" id="ARBA00038115"/>
    </source>
</evidence>
<dbReference type="InterPro" id="IPR000073">
    <property type="entry name" value="AB_hydrolase_1"/>
</dbReference>
<comment type="caution">
    <text evidence="5">The sequence shown here is derived from an EMBL/GenBank/DDBJ whole genome shotgun (WGS) entry which is preliminary data.</text>
</comment>
<dbReference type="Gene3D" id="3.40.50.1820">
    <property type="entry name" value="alpha/beta hydrolase"/>
    <property type="match status" value="1"/>
</dbReference>
<dbReference type="RefSeq" id="WP_284352795.1">
    <property type="nucleotide sequence ID" value="NZ_BRXS01000009.1"/>
</dbReference>
<reference evidence="5" key="1">
    <citation type="submission" date="2022-08" db="EMBL/GenBank/DDBJ databases">
        <title>Draft genome sequencing of Roseisolibacter agri AW1220.</title>
        <authorList>
            <person name="Tobiishi Y."/>
            <person name="Tonouchi A."/>
        </authorList>
    </citation>
    <scope>NUCLEOTIDE SEQUENCE</scope>
    <source>
        <strain evidence="5">AW1220</strain>
    </source>
</reference>
<dbReference type="PROSITE" id="PS51257">
    <property type="entry name" value="PROKAR_LIPOPROTEIN"/>
    <property type="match status" value="1"/>
</dbReference>
<keyword evidence="6" id="KW-1185">Reference proteome</keyword>
<dbReference type="SUPFAM" id="SSF53474">
    <property type="entry name" value="alpha/beta-Hydrolases"/>
    <property type="match status" value="1"/>
</dbReference>
<comment type="similarity">
    <text evidence="2">Belongs to the AB hydrolase superfamily. FUS2 hydrolase family.</text>
</comment>
<feature type="signal peptide" evidence="3">
    <location>
        <begin position="1"/>
        <end position="19"/>
    </location>
</feature>
<evidence type="ECO:0000256" key="1">
    <source>
        <dbReference type="ARBA" id="ARBA00022801"/>
    </source>
</evidence>
<sequence length="303" mass="32181">MRRAAGAAIVAVLVSAACADAQPRVPARDPVTLDLPARDTANPMALVELHFPSGGARLNGLLYLAPGKGPHPTVVLLHGYPGNERNLDLAQAMRRAGLNVLFFHYRGAWGSGGEFSFDNAQADVAAALRFLRDSVNATRHRIDRRRLALVGHSMGGWLALRGAAADPTVACAAGLEFWDVGREGVAMRKDSAARAEFLAYTTDITAPGAPLRAAGGAAALVKAMLDRGDEWALAASAPALRARPVLLLDNTANTSHAPLADALRKAGNARVATHVWPTDHSFSDRRVGLARTVIDWLRTDCRL</sequence>
<dbReference type="PANTHER" id="PTHR22946">
    <property type="entry name" value="DIENELACTONE HYDROLASE DOMAIN-CONTAINING PROTEIN-RELATED"/>
    <property type="match status" value="1"/>
</dbReference>
<dbReference type="Pfam" id="PF12697">
    <property type="entry name" value="Abhydrolase_6"/>
    <property type="match status" value="1"/>
</dbReference>
<keyword evidence="3" id="KW-0732">Signal</keyword>
<evidence type="ECO:0000313" key="5">
    <source>
        <dbReference type="EMBL" id="GLC28400.1"/>
    </source>
</evidence>
<keyword evidence="1" id="KW-0378">Hydrolase</keyword>
<evidence type="ECO:0000313" key="6">
    <source>
        <dbReference type="Proteomes" id="UP001161325"/>
    </source>
</evidence>
<protein>
    <recommendedName>
        <fullName evidence="4">AB hydrolase-1 domain-containing protein</fullName>
    </recommendedName>
</protein>
<feature type="domain" description="AB hydrolase-1" evidence="4">
    <location>
        <begin position="74"/>
        <end position="285"/>
    </location>
</feature>
<dbReference type="PANTHER" id="PTHR22946:SF9">
    <property type="entry name" value="POLYKETIDE TRANSFERASE AF380"/>
    <property type="match status" value="1"/>
</dbReference>